<evidence type="ECO:0000256" key="5">
    <source>
        <dbReference type="ARBA" id="ARBA00022989"/>
    </source>
</evidence>
<feature type="domain" description="SRCR" evidence="11">
    <location>
        <begin position="233"/>
        <end position="341"/>
    </location>
</feature>
<dbReference type="InParanoid" id="A0A1X7TY56"/>
<proteinExistence type="predicted"/>
<dbReference type="PANTHER" id="PTHR48071">
    <property type="entry name" value="SRCR DOMAIN-CONTAINING PROTEIN"/>
    <property type="match status" value="1"/>
</dbReference>
<keyword evidence="7 10" id="KW-1015">Disulfide bond</keyword>
<keyword evidence="5" id="KW-1133">Transmembrane helix</keyword>
<evidence type="ECO:0000256" key="3">
    <source>
        <dbReference type="ARBA" id="ARBA00022729"/>
    </source>
</evidence>
<keyword evidence="2" id="KW-0812">Transmembrane</keyword>
<feature type="domain" description="SRCR" evidence="11">
    <location>
        <begin position="7"/>
        <end position="110"/>
    </location>
</feature>
<dbReference type="GO" id="GO:0016020">
    <property type="term" value="C:membrane"/>
    <property type="evidence" value="ECO:0007669"/>
    <property type="project" value="UniProtKB-SubCell"/>
</dbReference>
<sequence length="427" mass="46482">KCTHGSVHLQGTGSHLIGEIEVCNRGVWSTVCGEEWDDNDATVICKQLGLSPYGAIAVAGSVRYSEYPMRLFGSQCQGNENRILDCSINQTQERVSYEQCQQYKAGVICQSSQAPYSSCTTGDIRLVGGTTAFEGRVEVCISNVWGTVCDDGWTVEDSNVACKKAGYQAFGSMPNDRSSYGSSDLSILLTRLQCTGREDSLLDCNKSLYHLLNCHNSRLAGVKCKELCTDGDIRIVGDTSSSPSYGRVDLCVSQTWGTICDSSWTDTEASVVCKQQGFSPYGAKATYGSHYGFVFGQSHPKPVLVSDIQCTGSEFRLLDCTRGTYSVKNCGRRNEAGVTCLGSFPVFASKTIGKVFGGEQVFIRGPDFKSGDTINCIFGDIVTEGYFINGEKCLCITPEQYNVSLIELTIRITRGSAVLTGRTKYRY</sequence>
<evidence type="ECO:0000256" key="8">
    <source>
        <dbReference type="ARBA" id="ARBA00023170"/>
    </source>
</evidence>
<keyword evidence="6" id="KW-0472">Membrane</keyword>
<dbReference type="InterPro" id="IPR001190">
    <property type="entry name" value="SRCR"/>
</dbReference>
<comment type="subcellular location">
    <subcellularLocation>
        <location evidence="1">Membrane</location>
        <topology evidence="1">Single-pass membrane protein</topology>
    </subcellularLocation>
</comment>
<dbReference type="PROSITE" id="PS00420">
    <property type="entry name" value="SRCR_1"/>
    <property type="match status" value="1"/>
</dbReference>
<evidence type="ECO:0000256" key="10">
    <source>
        <dbReference type="PROSITE-ProRule" id="PRU00196"/>
    </source>
</evidence>
<dbReference type="InterPro" id="IPR013783">
    <property type="entry name" value="Ig-like_fold"/>
</dbReference>
<feature type="disulfide bond" evidence="10">
    <location>
        <begin position="194"/>
        <end position="204"/>
    </location>
</feature>
<evidence type="ECO:0000313" key="12">
    <source>
        <dbReference type="EnsemblMetazoa" id="Aqu2.1.20439_001"/>
    </source>
</evidence>
<keyword evidence="4" id="KW-0677">Repeat</keyword>
<dbReference type="Pfam" id="PF00530">
    <property type="entry name" value="SRCR"/>
    <property type="match status" value="3"/>
</dbReference>
<dbReference type="PROSITE" id="PS50287">
    <property type="entry name" value="SRCR_2"/>
    <property type="match status" value="3"/>
</dbReference>
<dbReference type="AlphaFoldDB" id="A0A1X7TY56"/>
<feature type="domain" description="SRCR" evidence="11">
    <location>
        <begin position="124"/>
        <end position="225"/>
    </location>
</feature>
<evidence type="ECO:0000256" key="4">
    <source>
        <dbReference type="ARBA" id="ARBA00022737"/>
    </source>
</evidence>
<protein>
    <recommendedName>
        <fullName evidence="11">SRCR domain-containing protein</fullName>
    </recommendedName>
</protein>
<dbReference type="Gene3D" id="3.10.250.10">
    <property type="entry name" value="SRCR-like domain"/>
    <property type="match status" value="3"/>
</dbReference>
<dbReference type="SMART" id="SM00202">
    <property type="entry name" value="SR"/>
    <property type="match status" value="3"/>
</dbReference>
<reference evidence="12" key="1">
    <citation type="submission" date="2017-05" db="UniProtKB">
        <authorList>
            <consortium name="EnsemblMetazoa"/>
        </authorList>
    </citation>
    <scope>IDENTIFICATION</scope>
</reference>
<dbReference type="PRINTS" id="PR00258">
    <property type="entry name" value="SPERACTRCPTR"/>
</dbReference>
<keyword evidence="8" id="KW-0675">Receptor</keyword>
<organism evidence="12">
    <name type="scientific">Amphimedon queenslandica</name>
    <name type="common">Sponge</name>
    <dbReference type="NCBI Taxonomy" id="400682"/>
    <lineage>
        <taxon>Eukaryota</taxon>
        <taxon>Metazoa</taxon>
        <taxon>Porifera</taxon>
        <taxon>Demospongiae</taxon>
        <taxon>Heteroscleromorpha</taxon>
        <taxon>Haplosclerida</taxon>
        <taxon>Niphatidae</taxon>
        <taxon>Amphimedon</taxon>
    </lineage>
</organism>
<dbReference type="SUPFAM" id="SSF56487">
    <property type="entry name" value="SRCR-like"/>
    <property type="match status" value="3"/>
</dbReference>
<keyword evidence="9" id="KW-0325">Glycoprotein</keyword>
<dbReference type="InterPro" id="IPR036772">
    <property type="entry name" value="SRCR-like_dom_sf"/>
</dbReference>
<feature type="disulfide bond" evidence="10">
    <location>
        <begin position="76"/>
        <end position="86"/>
    </location>
</feature>
<evidence type="ECO:0000256" key="2">
    <source>
        <dbReference type="ARBA" id="ARBA00022692"/>
    </source>
</evidence>
<name>A0A1X7TY56_AMPQE</name>
<dbReference type="EnsemblMetazoa" id="Aqu2.1.20439_001">
    <property type="protein sequence ID" value="Aqu2.1.20439_001"/>
    <property type="gene ID" value="Aqu2.1.20439"/>
</dbReference>
<dbReference type="STRING" id="400682.A0A1X7TY56"/>
<evidence type="ECO:0000256" key="7">
    <source>
        <dbReference type="ARBA" id="ARBA00023157"/>
    </source>
</evidence>
<dbReference type="SUPFAM" id="SSF81296">
    <property type="entry name" value="E set domains"/>
    <property type="match status" value="1"/>
</dbReference>
<evidence type="ECO:0000259" key="11">
    <source>
        <dbReference type="PROSITE" id="PS50287"/>
    </source>
</evidence>
<accession>A0A1X7TY56</accession>
<evidence type="ECO:0000256" key="1">
    <source>
        <dbReference type="ARBA" id="ARBA00004167"/>
    </source>
</evidence>
<dbReference type="Gene3D" id="2.60.40.10">
    <property type="entry name" value="Immunoglobulins"/>
    <property type="match status" value="1"/>
</dbReference>
<feature type="disulfide bond" evidence="10">
    <location>
        <begin position="310"/>
        <end position="320"/>
    </location>
</feature>
<evidence type="ECO:0000256" key="6">
    <source>
        <dbReference type="ARBA" id="ARBA00023136"/>
    </source>
</evidence>
<dbReference type="FunFam" id="3.10.250.10:FF:000007">
    <property type="entry name" value="Soluble scavenger receptor cysteine-rich domain-containing protein SSC5D"/>
    <property type="match status" value="1"/>
</dbReference>
<dbReference type="PANTHER" id="PTHR48071:SF18">
    <property type="entry name" value="DELETED IN MALIGNANT BRAIN TUMORS 1 PROTEIN-RELATED"/>
    <property type="match status" value="1"/>
</dbReference>
<comment type="caution">
    <text evidence="10">Lacks conserved residue(s) required for the propagation of feature annotation.</text>
</comment>
<keyword evidence="3" id="KW-0732">Signal</keyword>
<evidence type="ECO:0000256" key="9">
    <source>
        <dbReference type="ARBA" id="ARBA00023180"/>
    </source>
</evidence>
<dbReference type="FunFam" id="3.10.250.10:FF:000016">
    <property type="entry name" value="Scavenger receptor cysteine-rich protein type 12"/>
    <property type="match status" value="2"/>
</dbReference>
<dbReference type="OrthoDB" id="532981at2759"/>
<dbReference type="InterPro" id="IPR014756">
    <property type="entry name" value="Ig_E-set"/>
</dbReference>